<proteinExistence type="predicted"/>
<dbReference type="EMBL" id="NBSK02000004">
    <property type="protein sequence ID" value="KAJ0211087.1"/>
    <property type="molecule type" value="Genomic_DNA"/>
</dbReference>
<keyword evidence="2" id="KW-1185">Reference proteome</keyword>
<gene>
    <name evidence="1" type="ORF">LSAT_V11C400203740</name>
</gene>
<dbReference type="PANTHER" id="PTHR33067:SF35">
    <property type="entry name" value="ASPARTIC PEPTIDASE DDI1-TYPE DOMAIN-CONTAINING PROTEIN"/>
    <property type="match status" value="1"/>
</dbReference>
<name>A0A9R1VP82_LACSA</name>
<reference evidence="1 2" key="1">
    <citation type="journal article" date="2017" name="Nat. Commun.">
        <title>Genome assembly with in vitro proximity ligation data and whole-genome triplication in lettuce.</title>
        <authorList>
            <person name="Reyes-Chin-Wo S."/>
            <person name="Wang Z."/>
            <person name="Yang X."/>
            <person name="Kozik A."/>
            <person name="Arikit S."/>
            <person name="Song C."/>
            <person name="Xia L."/>
            <person name="Froenicke L."/>
            <person name="Lavelle D.O."/>
            <person name="Truco M.J."/>
            <person name="Xia R."/>
            <person name="Zhu S."/>
            <person name="Xu C."/>
            <person name="Xu H."/>
            <person name="Xu X."/>
            <person name="Cox K."/>
            <person name="Korf I."/>
            <person name="Meyers B.C."/>
            <person name="Michelmore R.W."/>
        </authorList>
    </citation>
    <scope>NUCLEOTIDE SEQUENCE [LARGE SCALE GENOMIC DNA]</scope>
    <source>
        <strain evidence="2">cv. Salinas</strain>
        <tissue evidence="1">Seedlings</tissue>
    </source>
</reference>
<evidence type="ECO:0000313" key="2">
    <source>
        <dbReference type="Proteomes" id="UP000235145"/>
    </source>
</evidence>
<sequence length="235" mass="26635">MGVCEDLLIKIDKLVFPVDFIILDMEEDIKVPIILGRPFLNTACALVDMRESTLALRVGDDSVIFEAEKKEKHKESKEDKVSLIILDDELLERELAYMQKINPTHFLLSLEENSDAKGELEEIETLIKEADCKESLKSVEDSLTRRVVPADSTSSYEKSQSDGSFSLQAITTLCEPDVHIFHDYLKNPLKKNKVVKDCINFEDAHLSFLETIVENYAAVQEEDRGSLEDKGVLKL</sequence>
<accession>A0A9R1VP82</accession>
<evidence type="ECO:0008006" key="3">
    <source>
        <dbReference type="Google" id="ProtNLM"/>
    </source>
</evidence>
<dbReference type="PANTHER" id="PTHR33067">
    <property type="entry name" value="RNA-DIRECTED DNA POLYMERASE-RELATED"/>
    <property type="match status" value="1"/>
</dbReference>
<dbReference type="Proteomes" id="UP000235145">
    <property type="component" value="Unassembled WGS sequence"/>
</dbReference>
<protein>
    <recommendedName>
        <fullName evidence="3">Reverse transcriptase domain-containing protein</fullName>
    </recommendedName>
</protein>
<comment type="caution">
    <text evidence="1">The sequence shown here is derived from an EMBL/GenBank/DDBJ whole genome shotgun (WGS) entry which is preliminary data.</text>
</comment>
<dbReference type="InterPro" id="IPR021109">
    <property type="entry name" value="Peptidase_aspartic_dom_sf"/>
</dbReference>
<evidence type="ECO:0000313" key="1">
    <source>
        <dbReference type="EMBL" id="KAJ0211087.1"/>
    </source>
</evidence>
<dbReference type="AlphaFoldDB" id="A0A9R1VP82"/>
<dbReference type="Gene3D" id="2.40.70.10">
    <property type="entry name" value="Acid Proteases"/>
    <property type="match status" value="1"/>
</dbReference>
<organism evidence="1 2">
    <name type="scientific">Lactuca sativa</name>
    <name type="common">Garden lettuce</name>
    <dbReference type="NCBI Taxonomy" id="4236"/>
    <lineage>
        <taxon>Eukaryota</taxon>
        <taxon>Viridiplantae</taxon>
        <taxon>Streptophyta</taxon>
        <taxon>Embryophyta</taxon>
        <taxon>Tracheophyta</taxon>
        <taxon>Spermatophyta</taxon>
        <taxon>Magnoliopsida</taxon>
        <taxon>eudicotyledons</taxon>
        <taxon>Gunneridae</taxon>
        <taxon>Pentapetalae</taxon>
        <taxon>asterids</taxon>
        <taxon>campanulids</taxon>
        <taxon>Asterales</taxon>
        <taxon>Asteraceae</taxon>
        <taxon>Cichorioideae</taxon>
        <taxon>Cichorieae</taxon>
        <taxon>Lactucinae</taxon>
        <taxon>Lactuca</taxon>
    </lineage>
</organism>